<dbReference type="FunFam" id="3.80.10.10:FF:000041">
    <property type="entry name" value="LRR receptor-like serine/threonine-protein kinase ERECTA"/>
    <property type="match status" value="1"/>
</dbReference>
<evidence type="ECO:0000256" key="3">
    <source>
        <dbReference type="ARBA" id="ARBA00022729"/>
    </source>
</evidence>
<dbReference type="PANTHER" id="PTHR48054">
    <property type="entry name" value="RECEPTOR KINASE-LIKE PROTEIN XA21"/>
    <property type="match status" value="1"/>
</dbReference>
<organism evidence="9 10">
    <name type="scientific">Ziziphus jujuba var. spinosa</name>
    <dbReference type="NCBI Taxonomy" id="714518"/>
    <lineage>
        <taxon>Eukaryota</taxon>
        <taxon>Viridiplantae</taxon>
        <taxon>Streptophyta</taxon>
        <taxon>Embryophyta</taxon>
        <taxon>Tracheophyta</taxon>
        <taxon>Spermatophyta</taxon>
        <taxon>Magnoliopsida</taxon>
        <taxon>eudicotyledons</taxon>
        <taxon>Gunneridae</taxon>
        <taxon>Pentapetalae</taxon>
        <taxon>rosids</taxon>
        <taxon>fabids</taxon>
        <taxon>Rosales</taxon>
        <taxon>Rhamnaceae</taxon>
        <taxon>Paliureae</taxon>
        <taxon>Ziziphus</taxon>
    </lineage>
</organism>
<gene>
    <name evidence="9" type="ORF">FEM48_Zijuj03G0134900</name>
</gene>
<evidence type="ECO:0000256" key="1">
    <source>
        <dbReference type="ARBA" id="ARBA00004370"/>
    </source>
</evidence>
<evidence type="ECO:0000256" key="2">
    <source>
        <dbReference type="ARBA" id="ARBA00022614"/>
    </source>
</evidence>
<dbReference type="PANTHER" id="PTHR48054:SF94">
    <property type="entry name" value="LEUCINE-RICH REPEAT RECEPTOR-LIKE PROTEIN FASCIATED EAR2"/>
    <property type="match status" value="1"/>
</dbReference>
<name>A0A978VQK6_ZIZJJ</name>
<evidence type="ECO:0000256" key="7">
    <source>
        <dbReference type="SAM" id="Phobius"/>
    </source>
</evidence>
<dbReference type="AlphaFoldDB" id="A0A978VQK6"/>
<evidence type="ECO:0000256" key="6">
    <source>
        <dbReference type="ARBA" id="ARBA00023180"/>
    </source>
</evidence>
<evidence type="ECO:0000256" key="8">
    <source>
        <dbReference type="SAM" id="SignalP"/>
    </source>
</evidence>
<accession>A0A978VQK6</accession>
<feature type="transmembrane region" description="Helical" evidence="7">
    <location>
        <begin position="39"/>
        <end position="65"/>
    </location>
</feature>
<keyword evidence="3 8" id="KW-0732">Signal</keyword>
<evidence type="ECO:0000256" key="5">
    <source>
        <dbReference type="ARBA" id="ARBA00023136"/>
    </source>
</evidence>
<reference evidence="9" key="1">
    <citation type="journal article" date="2021" name="Front. Plant Sci.">
        <title>Chromosome-Scale Genome Assembly for Chinese Sour Jujube and Insights Into Its Genome Evolution and Domestication Signature.</title>
        <authorList>
            <person name="Shen L.-Y."/>
            <person name="Luo H."/>
            <person name="Wang X.-L."/>
            <person name="Wang X.-M."/>
            <person name="Qiu X.-J."/>
            <person name="Liu H."/>
            <person name="Zhou S.-S."/>
            <person name="Jia K.-H."/>
            <person name="Nie S."/>
            <person name="Bao Y.-T."/>
            <person name="Zhang R.-G."/>
            <person name="Yun Q.-Z."/>
            <person name="Chai Y.-H."/>
            <person name="Lu J.-Y."/>
            <person name="Li Y."/>
            <person name="Zhao S.-W."/>
            <person name="Mao J.-F."/>
            <person name="Jia S.-G."/>
            <person name="Mao Y.-M."/>
        </authorList>
    </citation>
    <scope>NUCLEOTIDE SEQUENCE</scope>
    <source>
        <strain evidence="9">AT0</strain>
        <tissue evidence="9">Leaf</tissue>
    </source>
</reference>
<feature type="signal peptide" evidence="8">
    <location>
        <begin position="1"/>
        <end position="23"/>
    </location>
</feature>
<feature type="chain" id="PRO_5037862029" evidence="8">
    <location>
        <begin position="24"/>
        <end position="307"/>
    </location>
</feature>
<dbReference type="GO" id="GO:0016020">
    <property type="term" value="C:membrane"/>
    <property type="evidence" value="ECO:0007669"/>
    <property type="project" value="UniProtKB-SubCell"/>
</dbReference>
<evidence type="ECO:0000313" key="10">
    <source>
        <dbReference type="Proteomes" id="UP000813462"/>
    </source>
</evidence>
<evidence type="ECO:0000256" key="4">
    <source>
        <dbReference type="ARBA" id="ARBA00022737"/>
    </source>
</evidence>
<keyword evidence="2" id="KW-0433">Leucine-rich repeat</keyword>
<dbReference type="Pfam" id="PF00560">
    <property type="entry name" value="LRR_1"/>
    <property type="match status" value="2"/>
</dbReference>
<sequence length="307" mass="33798">MALNKMIVIKELVVVVILPLAFAVDQFPELIIDVQNRSYAFSLAEISIIWEVFLVVTLLMSLAVASREPLNVQTRMLYVKNEEQLQHNMLSPQYQRAYAPNGFSIPPTYISDVKKEELLQSMALSPDQYHTTDAPSGHNFAMPPTNNLRGTIPASIGVLSKLQLLDFSRNSLNGSLPLSLANLTQVSELDISHNNITGILDGRLFPNDSNQPKTGLLSLKYLLFQRTQLGGQIPKEIGNLKFLVSLVLDYSHFNGPLPPSLGNLSNLQALRVIGNQLSGPIPATLGTLSKLTDVRLMYNQLSGVVPP</sequence>
<dbReference type="EMBL" id="JAEACU010000003">
    <property type="protein sequence ID" value="KAH7537831.1"/>
    <property type="molecule type" value="Genomic_DNA"/>
</dbReference>
<dbReference type="InterPro" id="IPR032675">
    <property type="entry name" value="LRR_dom_sf"/>
</dbReference>
<keyword evidence="7" id="KW-1133">Transmembrane helix</keyword>
<dbReference type="Proteomes" id="UP000813462">
    <property type="component" value="Unassembled WGS sequence"/>
</dbReference>
<keyword evidence="4" id="KW-0677">Repeat</keyword>
<dbReference type="SUPFAM" id="SSF52058">
    <property type="entry name" value="L domain-like"/>
    <property type="match status" value="1"/>
</dbReference>
<keyword evidence="7" id="KW-0812">Transmembrane</keyword>
<keyword evidence="5 7" id="KW-0472">Membrane</keyword>
<keyword evidence="6" id="KW-0325">Glycoprotein</keyword>
<dbReference type="Gene3D" id="3.80.10.10">
    <property type="entry name" value="Ribonuclease Inhibitor"/>
    <property type="match status" value="1"/>
</dbReference>
<dbReference type="InterPro" id="IPR052592">
    <property type="entry name" value="LRR-RLK"/>
</dbReference>
<comment type="subcellular location">
    <subcellularLocation>
        <location evidence="1">Membrane</location>
    </subcellularLocation>
</comment>
<dbReference type="InterPro" id="IPR001611">
    <property type="entry name" value="Leu-rich_rpt"/>
</dbReference>
<comment type="caution">
    <text evidence="9">The sequence shown here is derived from an EMBL/GenBank/DDBJ whole genome shotgun (WGS) entry which is preliminary data.</text>
</comment>
<proteinExistence type="predicted"/>
<protein>
    <submittedName>
        <fullName evidence="9">Uncharacterized protein</fullName>
    </submittedName>
</protein>
<evidence type="ECO:0000313" key="9">
    <source>
        <dbReference type="EMBL" id="KAH7537831.1"/>
    </source>
</evidence>